<dbReference type="PROSITE" id="PS50280">
    <property type="entry name" value="SET"/>
    <property type="match status" value="1"/>
</dbReference>
<dbReference type="PROSITE" id="PS01360">
    <property type="entry name" value="ZF_MYND_1"/>
    <property type="match status" value="1"/>
</dbReference>
<keyword evidence="9" id="KW-1185">Reference proteome</keyword>
<feature type="domain" description="MYND-type" evidence="7">
    <location>
        <begin position="57"/>
        <end position="100"/>
    </location>
</feature>
<evidence type="ECO:0000256" key="4">
    <source>
        <dbReference type="PROSITE-ProRule" id="PRU00134"/>
    </source>
</evidence>
<feature type="compositionally biased region" description="Basic residues" evidence="5">
    <location>
        <begin position="298"/>
        <end position="307"/>
    </location>
</feature>
<gene>
    <name evidence="8" type="ORF">BCR32DRAFT_241066</name>
</gene>
<proteinExistence type="predicted"/>
<evidence type="ECO:0000256" key="1">
    <source>
        <dbReference type="ARBA" id="ARBA00022723"/>
    </source>
</evidence>
<feature type="compositionally biased region" description="Basic and acidic residues" evidence="5">
    <location>
        <begin position="231"/>
        <end position="260"/>
    </location>
</feature>
<dbReference type="InterPro" id="IPR046341">
    <property type="entry name" value="SET_dom_sf"/>
</dbReference>
<dbReference type="AlphaFoldDB" id="A0A1Y1XKR7"/>
<feature type="compositionally biased region" description="Basic and acidic residues" evidence="5">
    <location>
        <begin position="308"/>
        <end position="317"/>
    </location>
</feature>
<dbReference type="InterPro" id="IPR002893">
    <property type="entry name" value="Znf_MYND"/>
</dbReference>
<dbReference type="Gene3D" id="2.170.270.10">
    <property type="entry name" value="SET domain"/>
    <property type="match status" value="1"/>
</dbReference>
<evidence type="ECO:0000256" key="3">
    <source>
        <dbReference type="ARBA" id="ARBA00022833"/>
    </source>
</evidence>
<dbReference type="Gene3D" id="6.10.140.2220">
    <property type="match status" value="1"/>
</dbReference>
<dbReference type="InterPro" id="IPR050869">
    <property type="entry name" value="H3K4_H4K5_MeTrfase"/>
</dbReference>
<dbReference type="SUPFAM" id="SSF82199">
    <property type="entry name" value="SET domain"/>
    <property type="match status" value="1"/>
</dbReference>
<comment type="caution">
    <text evidence="8">The sequence shown here is derived from an EMBL/GenBank/DDBJ whole genome shotgun (WGS) entry which is preliminary data.</text>
</comment>
<organism evidence="8 9">
    <name type="scientific">Anaeromyces robustus</name>
    <dbReference type="NCBI Taxonomy" id="1754192"/>
    <lineage>
        <taxon>Eukaryota</taxon>
        <taxon>Fungi</taxon>
        <taxon>Fungi incertae sedis</taxon>
        <taxon>Chytridiomycota</taxon>
        <taxon>Chytridiomycota incertae sedis</taxon>
        <taxon>Neocallimastigomycetes</taxon>
        <taxon>Neocallimastigales</taxon>
        <taxon>Neocallimastigaceae</taxon>
        <taxon>Anaeromyces</taxon>
    </lineage>
</organism>
<evidence type="ECO:0000313" key="8">
    <source>
        <dbReference type="EMBL" id="ORX86351.1"/>
    </source>
</evidence>
<evidence type="ECO:0000256" key="2">
    <source>
        <dbReference type="ARBA" id="ARBA00022771"/>
    </source>
</evidence>
<evidence type="ECO:0000256" key="5">
    <source>
        <dbReference type="SAM" id="MobiDB-lite"/>
    </source>
</evidence>
<feature type="compositionally biased region" description="Acidic residues" evidence="5">
    <location>
        <begin position="318"/>
        <end position="327"/>
    </location>
</feature>
<dbReference type="OrthoDB" id="5945798at2759"/>
<dbReference type="CDD" id="cd20071">
    <property type="entry name" value="SET_SMYD"/>
    <property type="match status" value="1"/>
</dbReference>
<keyword evidence="1" id="KW-0479">Metal-binding</keyword>
<dbReference type="STRING" id="1754192.A0A1Y1XKR7"/>
<accession>A0A1Y1XKR7</accession>
<dbReference type="PANTHER" id="PTHR12197:SF294">
    <property type="entry name" value="POTENTIAL PROTEIN LYSINE METHYLTRANSFERASE SET6"/>
    <property type="match status" value="1"/>
</dbReference>
<sequence>MNELVDFKKWNIPLKIEYAENKGRYVIAKQNFQKDSRIVVIKGYSTGIIDSYKKKICSVCLSINNEGFYQISCKSCNVAYYCSKVCQMYAERKLNHNMVCPLLRRLSTFKSDIHSKSIMKLLLNSLALRKSEEDFILEKSKNENNNEWLSLVPLPSDIEEYEKEISKLNVENEVQNDDIEFGDDKSLEADEINNINDNIQDISLDSDNDKEINIKKEKDEIDKKHKKKEKDKKVKDKDDKKDKKERNKVKEKIKEKDEKKSKSRKDKKSKKIRKEEDNEQEEKEKELKGEEIDEKSKKEKPKHKHSKHNNENIKTEENNEEEEENESNTDKYDIITNTIPYAGVYQDMMNLQSHYEEWTDDMKKEWQKNINFFKKLIQDSKEVNDYIIIAVKEYVNKKRNIQESDNISDIDVNAEIENYVLSFASLVESNSFGIWNNKGKCIGRIIYPFASYFNHSCRNNCYPVQYKNHIYFYASKDIQEGEEINFSYIDTEGVSLKDRQVHLLNDYYFKCQCELCLEEENELISPINTKKNQKKKDKKKKN</sequence>
<feature type="compositionally biased region" description="Basic and acidic residues" evidence="5">
    <location>
        <begin position="282"/>
        <end position="297"/>
    </location>
</feature>
<dbReference type="SMART" id="SM00317">
    <property type="entry name" value="SET"/>
    <property type="match status" value="1"/>
</dbReference>
<reference evidence="8 9" key="1">
    <citation type="submission" date="2016-08" db="EMBL/GenBank/DDBJ databases">
        <title>A Parts List for Fungal Cellulosomes Revealed by Comparative Genomics.</title>
        <authorList>
            <consortium name="DOE Joint Genome Institute"/>
            <person name="Haitjema C.H."/>
            <person name="Gilmore S.P."/>
            <person name="Henske J.K."/>
            <person name="Solomon K.V."/>
            <person name="De Groot R."/>
            <person name="Kuo A."/>
            <person name="Mondo S.J."/>
            <person name="Salamov A.A."/>
            <person name="Labutti K."/>
            <person name="Zhao Z."/>
            <person name="Chiniquy J."/>
            <person name="Barry K."/>
            <person name="Brewer H.M."/>
            <person name="Purvine S.O."/>
            <person name="Wright A.T."/>
            <person name="Boxma B."/>
            <person name="Van Alen T."/>
            <person name="Hackstein J.H."/>
            <person name="Baker S.E."/>
            <person name="Grigoriev I.V."/>
            <person name="O'Malley M.A."/>
        </authorList>
    </citation>
    <scope>NUCLEOTIDE SEQUENCE [LARGE SCALE GENOMIC DNA]</scope>
    <source>
        <strain evidence="8 9">S4</strain>
    </source>
</reference>
<keyword evidence="3" id="KW-0862">Zinc</keyword>
<evidence type="ECO:0000259" key="7">
    <source>
        <dbReference type="PROSITE" id="PS50865"/>
    </source>
</evidence>
<feature type="region of interest" description="Disordered" evidence="5">
    <location>
        <begin position="222"/>
        <end position="333"/>
    </location>
</feature>
<dbReference type="EMBL" id="MCFG01000022">
    <property type="protein sequence ID" value="ORX86351.1"/>
    <property type="molecule type" value="Genomic_DNA"/>
</dbReference>
<dbReference type="GO" id="GO:0005634">
    <property type="term" value="C:nucleus"/>
    <property type="evidence" value="ECO:0007669"/>
    <property type="project" value="TreeGrafter"/>
</dbReference>
<name>A0A1Y1XKR7_9FUNG</name>
<protein>
    <submittedName>
        <fullName evidence="8">SET domain-containing protein</fullName>
    </submittedName>
</protein>
<dbReference type="PROSITE" id="PS50865">
    <property type="entry name" value="ZF_MYND_2"/>
    <property type="match status" value="1"/>
</dbReference>
<feature type="compositionally biased region" description="Basic residues" evidence="5">
    <location>
        <begin position="261"/>
        <end position="272"/>
    </location>
</feature>
<evidence type="ECO:0000313" key="9">
    <source>
        <dbReference type="Proteomes" id="UP000193944"/>
    </source>
</evidence>
<dbReference type="Proteomes" id="UP000193944">
    <property type="component" value="Unassembled WGS sequence"/>
</dbReference>
<keyword evidence="2 4" id="KW-0863">Zinc-finger</keyword>
<feature type="domain" description="SET" evidence="6">
    <location>
        <begin position="12"/>
        <end position="489"/>
    </location>
</feature>
<evidence type="ECO:0000259" key="6">
    <source>
        <dbReference type="PROSITE" id="PS50280"/>
    </source>
</evidence>
<dbReference type="PANTHER" id="PTHR12197">
    <property type="entry name" value="HISTONE-LYSINE N-METHYLTRANSFERASE SMYD"/>
    <property type="match status" value="1"/>
</dbReference>
<dbReference type="InterPro" id="IPR001214">
    <property type="entry name" value="SET_dom"/>
</dbReference>
<reference evidence="8 9" key="2">
    <citation type="submission" date="2016-08" db="EMBL/GenBank/DDBJ databases">
        <title>Pervasive Adenine N6-methylation of Active Genes in Fungi.</title>
        <authorList>
            <consortium name="DOE Joint Genome Institute"/>
            <person name="Mondo S.J."/>
            <person name="Dannebaum R.O."/>
            <person name="Kuo R.C."/>
            <person name="Labutti K."/>
            <person name="Haridas S."/>
            <person name="Kuo A."/>
            <person name="Salamov A."/>
            <person name="Ahrendt S.R."/>
            <person name="Lipzen A."/>
            <person name="Sullivan W."/>
            <person name="Andreopoulos W.B."/>
            <person name="Clum A."/>
            <person name="Lindquist E."/>
            <person name="Daum C."/>
            <person name="Ramamoorthy G.K."/>
            <person name="Gryganskyi A."/>
            <person name="Culley D."/>
            <person name="Magnuson J.K."/>
            <person name="James T.Y."/>
            <person name="O'Malley M.A."/>
            <person name="Stajich J.E."/>
            <person name="Spatafora J.W."/>
            <person name="Visel A."/>
            <person name="Grigoriev I.V."/>
        </authorList>
    </citation>
    <scope>NUCLEOTIDE SEQUENCE [LARGE SCALE GENOMIC DNA]</scope>
    <source>
        <strain evidence="8 9">S4</strain>
    </source>
</reference>
<dbReference type="SUPFAM" id="SSF144232">
    <property type="entry name" value="HIT/MYND zinc finger-like"/>
    <property type="match status" value="1"/>
</dbReference>
<dbReference type="GO" id="GO:0008270">
    <property type="term" value="F:zinc ion binding"/>
    <property type="evidence" value="ECO:0007669"/>
    <property type="project" value="UniProtKB-KW"/>
</dbReference>